<sequence>MFLKAENTAKSRIICPKHLSCFLIKSKGRLKTVRLVLTKFLLKSNALTLSDDIAMQAHTLVWFRRNLRIRDNAALSAAVKRGLPVAGVWVAKGSSEIRNPRQDWFHYQAAAALHGSLAARGVALYAVNRVEELPAFAARLNVQTVIADEAYTSSEIGQDNRIWRILDEKGVAFERVNDRAVFAKADIMGSHGAPYTDFPHYKEAWLALFRQRFGGQDADCRQTEIFQTTSAEMPPFPAWNGQQNIVSAQRGGEDEADKQWRQFEENIGFYPIMKDFPARKGTSRLSAYLSAGCISPRVLAVEAAGQGADAWLDNLIRRDFYQQLAYHRARIEPETDALSTTFSDDLTERWRQGETGFPLIDAAMRSLKSSGWLHPALRSLTAEFLCGILHQPSEPGIAWFAAQQTDFDPALNEGNWQTAARNARRRSIDIIQTARRLDPDGTFVRRHIPELAHLPANLVHTPWLASSEIDAHGYPSPVIAP</sequence>
<evidence type="ECO:0000256" key="5">
    <source>
        <dbReference type="PIRSR" id="PIRSR602081-1"/>
    </source>
</evidence>
<dbReference type="SUPFAM" id="SSF52425">
    <property type="entry name" value="Cryptochrome/photolyase, N-terminal domain"/>
    <property type="match status" value="1"/>
</dbReference>
<dbReference type="PROSITE" id="PS51645">
    <property type="entry name" value="PHR_CRY_ALPHA_BETA"/>
    <property type="match status" value="1"/>
</dbReference>
<dbReference type="Pfam" id="PF03441">
    <property type="entry name" value="FAD_binding_7"/>
    <property type="match status" value="1"/>
</dbReference>
<dbReference type="InterPro" id="IPR036155">
    <property type="entry name" value="Crypto/Photolyase_N_sf"/>
</dbReference>
<protein>
    <submittedName>
        <fullName evidence="8">FAD binding domain of DNA photolyase</fullName>
    </submittedName>
</protein>
<dbReference type="GO" id="GO:0071949">
    <property type="term" value="F:FAD binding"/>
    <property type="evidence" value="ECO:0007669"/>
    <property type="project" value="TreeGrafter"/>
</dbReference>
<feature type="binding site" evidence="5">
    <location>
        <position position="311"/>
    </location>
    <ligand>
        <name>FAD</name>
        <dbReference type="ChEBI" id="CHEBI:57692"/>
    </ligand>
</feature>
<evidence type="ECO:0000313" key="9">
    <source>
        <dbReference type="Proteomes" id="UP000003344"/>
    </source>
</evidence>
<evidence type="ECO:0000256" key="1">
    <source>
        <dbReference type="ARBA" id="ARBA00001932"/>
    </source>
</evidence>
<dbReference type="PANTHER" id="PTHR11455:SF9">
    <property type="entry name" value="CRYPTOCHROME CIRCADIAN CLOCK 5 ISOFORM X1"/>
    <property type="match status" value="1"/>
</dbReference>
<reference evidence="8 9" key="1">
    <citation type="submission" date="2009-10" db="EMBL/GenBank/DDBJ databases">
        <authorList>
            <person name="Weinstock G."/>
            <person name="Sodergren E."/>
            <person name="Clifton S."/>
            <person name="Fulton L."/>
            <person name="Fulton B."/>
            <person name="Courtney L."/>
            <person name="Fronick C."/>
            <person name="Harrison M."/>
            <person name="Strong C."/>
            <person name="Farmer C."/>
            <person name="Delahaunty K."/>
            <person name="Markovic C."/>
            <person name="Hall O."/>
            <person name="Minx P."/>
            <person name="Tomlinson C."/>
            <person name="Mitreva M."/>
            <person name="Nelson J."/>
            <person name="Hou S."/>
            <person name="Wollam A."/>
            <person name="Pepin K.H."/>
            <person name="Johnson M."/>
            <person name="Bhonagiri V."/>
            <person name="Nash W.E."/>
            <person name="Warren W."/>
            <person name="Chinwalla A."/>
            <person name="Mardis E.R."/>
            <person name="Wilson R.K."/>
        </authorList>
    </citation>
    <scope>NUCLEOTIDE SEQUENCE [LARGE SCALE GENOMIC DNA]</scope>
    <source>
        <strain evidence="9">ATCC 25996 / DSM 4631 / NCTC 10774 / M26</strain>
    </source>
</reference>
<dbReference type="Gene3D" id="1.10.579.10">
    <property type="entry name" value="DNA Cyclobutane Dipyrimidine Photolyase, subunit A, domain 3"/>
    <property type="match status" value="1"/>
</dbReference>
<dbReference type="GO" id="GO:0009416">
    <property type="term" value="P:response to light stimulus"/>
    <property type="evidence" value="ECO:0007669"/>
    <property type="project" value="TreeGrafter"/>
</dbReference>
<keyword evidence="4 6" id="KW-0157">Chromophore</keyword>
<comment type="cofactor">
    <cofactor evidence="1">
        <name>(6R)-5,10-methylene-5,6,7,8-tetrahydrofolate</name>
        <dbReference type="ChEBI" id="CHEBI:15636"/>
    </cofactor>
</comment>
<evidence type="ECO:0000256" key="3">
    <source>
        <dbReference type="ARBA" id="ARBA00022827"/>
    </source>
</evidence>
<dbReference type="SUPFAM" id="SSF48173">
    <property type="entry name" value="Cryptochrome/photolyase FAD-binding domain"/>
    <property type="match status" value="1"/>
</dbReference>
<evidence type="ECO:0000259" key="7">
    <source>
        <dbReference type="PROSITE" id="PS51645"/>
    </source>
</evidence>
<comment type="cofactor">
    <cofactor evidence="5">
        <name>FAD</name>
        <dbReference type="ChEBI" id="CHEBI:57692"/>
    </cofactor>
    <text evidence="5">Binds 1 FAD per subunit.</text>
</comment>
<dbReference type="InterPro" id="IPR018394">
    <property type="entry name" value="DNA_photolyase_1_CS_C"/>
</dbReference>
<dbReference type="AlphaFoldDB" id="D2ZV40"/>
<evidence type="ECO:0000256" key="6">
    <source>
        <dbReference type="RuleBase" id="RU004182"/>
    </source>
</evidence>
<dbReference type="Gene3D" id="3.40.50.620">
    <property type="entry name" value="HUPs"/>
    <property type="match status" value="1"/>
</dbReference>
<dbReference type="PRINTS" id="PR00147">
    <property type="entry name" value="DNAPHOTLYASE"/>
</dbReference>
<dbReference type="Proteomes" id="UP000003344">
    <property type="component" value="Unassembled WGS sequence"/>
</dbReference>
<accession>D2ZV40</accession>
<dbReference type="GO" id="GO:0003677">
    <property type="term" value="F:DNA binding"/>
    <property type="evidence" value="ECO:0007669"/>
    <property type="project" value="TreeGrafter"/>
</dbReference>
<dbReference type="EMBL" id="ACDX02000004">
    <property type="protein sequence ID" value="EFC89196.1"/>
    <property type="molecule type" value="Genomic_DNA"/>
</dbReference>
<proteinExistence type="inferred from homology"/>
<feature type="binding site" evidence="5">
    <location>
        <begin position="406"/>
        <end position="408"/>
    </location>
    <ligand>
        <name>FAD</name>
        <dbReference type="ChEBI" id="CHEBI:57692"/>
    </ligand>
</feature>
<feature type="binding site" evidence="5">
    <location>
        <position position="270"/>
    </location>
    <ligand>
        <name>FAD</name>
        <dbReference type="ChEBI" id="CHEBI:57692"/>
    </ligand>
</feature>
<dbReference type="GO" id="GO:0003904">
    <property type="term" value="F:deoxyribodipyrimidine photo-lyase activity"/>
    <property type="evidence" value="ECO:0007669"/>
    <property type="project" value="TreeGrafter"/>
</dbReference>
<comment type="similarity">
    <text evidence="6">Belongs to the DNA photolyase family.</text>
</comment>
<dbReference type="InterPro" id="IPR006050">
    <property type="entry name" value="DNA_photolyase_N"/>
</dbReference>
<keyword evidence="2 5" id="KW-0285">Flavoprotein</keyword>
<keyword evidence="3 5" id="KW-0274">FAD</keyword>
<keyword evidence="8" id="KW-0456">Lyase</keyword>
<evidence type="ECO:0000313" key="8">
    <source>
        <dbReference type="EMBL" id="EFC89196.1"/>
    </source>
</evidence>
<dbReference type="PANTHER" id="PTHR11455">
    <property type="entry name" value="CRYPTOCHROME"/>
    <property type="match status" value="1"/>
</dbReference>
<organism evidence="8 9">
    <name type="scientific">Neisseria mucosa (strain ATCC 25996 / DSM 4631 / NCTC 10774 / M26)</name>
    <dbReference type="NCBI Taxonomy" id="546266"/>
    <lineage>
        <taxon>Bacteria</taxon>
        <taxon>Pseudomonadati</taxon>
        <taxon>Pseudomonadota</taxon>
        <taxon>Betaproteobacteria</taxon>
        <taxon>Neisseriales</taxon>
        <taxon>Neisseriaceae</taxon>
        <taxon>Neisseria</taxon>
    </lineage>
</organism>
<dbReference type="InterPro" id="IPR036134">
    <property type="entry name" value="Crypto/Photolyase_FAD-like_sf"/>
</dbReference>
<dbReference type="GO" id="GO:0006950">
    <property type="term" value="P:response to stress"/>
    <property type="evidence" value="ECO:0007669"/>
    <property type="project" value="UniProtKB-ARBA"/>
</dbReference>
<evidence type="ECO:0000256" key="2">
    <source>
        <dbReference type="ARBA" id="ARBA00022630"/>
    </source>
</evidence>
<dbReference type="Gene3D" id="1.25.40.80">
    <property type="match status" value="1"/>
</dbReference>
<dbReference type="InterPro" id="IPR005101">
    <property type="entry name" value="Cryptochr/Photolyase_FAD-bd"/>
</dbReference>
<dbReference type="PROSITE" id="PS00394">
    <property type="entry name" value="DNA_PHOTOLYASES_1_1"/>
    <property type="match status" value="1"/>
</dbReference>
<feature type="binding site" evidence="5">
    <location>
        <begin position="282"/>
        <end position="286"/>
    </location>
    <ligand>
        <name>FAD</name>
        <dbReference type="ChEBI" id="CHEBI:57692"/>
    </ligand>
</feature>
<dbReference type="eggNOG" id="COG0415">
    <property type="taxonomic scope" value="Bacteria"/>
</dbReference>
<evidence type="ECO:0000256" key="4">
    <source>
        <dbReference type="ARBA" id="ARBA00022991"/>
    </source>
</evidence>
<dbReference type="STRING" id="546266.NEIMUCOT_04481"/>
<name>D2ZV40_NEIM2</name>
<gene>
    <name evidence="8" type="ORF">NEIMUCOT_04481</name>
</gene>
<dbReference type="InterPro" id="IPR014729">
    <property type="entry name" value="Rossmann-like_a/b/a_fold"/>
</dbReference>
<comment type="caution">
    <text evidence="8">The sequence shown here is derived from an EMBL/GenBank/DDBJ whole genome shotgun (WGS) entry which is preliminary data.</text>
</comment>
<feature type="domain" description="Photolyase/cryptochrome alpha/beta" evidence="7">
    <location>
        <begin position="57"/>
        <end position="181"/>
    </location>
</feature>
<dbReference type="Pfam" id="PF00875">
    <property type="entry name" value="DNA_photolyase"/>
    <property type="match status" value="1"/>
</dbReference>
<dbReference type="InterPro" id="IPR002081">
    <property type="entry name" value="Cryptochrome/DNA_photolyase_1"/>
</dbReference>
<dbReference type="GO" id="GO:0006139">
    <property type="term" value="P:nucleobase-containing compound metabolic process"/>
    <property type="evidence" value="ECO:0007669"/>
    <property type="project" value="UniProtKB-ARBA"/>
</dbReference>